<dbReference type="GO" id="GO:0004731">
    <property type="term" value="F:purine-nucleoside phosphorylase activity"/>
    <property type="evidence" value="ECO:0007669"/>
    <property type="project" value="UniProtKB-EC"/>
</dbReference>
<sequence length="282" mass="30758">MSGHNNFKDKVMVIFMNEALDYIRSKTDFKPTVGIILGSGLGKFAQEIVKPVTIPYRDIPHFPVSTVEGHKGCLVMGKVCGKNVVCMQGRFHYYEGYSMKQVVFPVYIMKQLGVRTLIVTNAAGAINKSFSPGDLMLISDHINLMGTNPLIGRNDDKLGPRFPSMTEGYSLKLRNIAKTAAANSQINLQEGVYAALTGPSYETPAEIRFLRIIGADAVGMSTVPEVIAANHCGMEVLGISCITNMASGVTEKPLDHDEVIETSRKASERFITLVKSVIALLN</sequence>
<feature type="binding site" evidence="9">
    <location>
        <position position="70"/>
    </location>
    <ligand>
        <name>phosphate</name>
        <dbReference type="ChEBI" id="CHEBI:43474"/>
    </ligand>
</feature>
<evidence type="ECO:0000256" key="8">
    <source>
        <dbReference type="PIRNR" id="PIRNR000477"/>
    </source>
</evidence>
<feature type="binding site" evidence="9">
    <location>
        <begin position="90"/>
        <end position="92"/>
    </location>
    <ligand>
        <name>phosphate</name>
        <dbReference type="ChEBI" id="CHEBI:43474"/>
    </ligand>
</feature>
<accession>A0A078KNH6</accession>
<keyword evidence="4" id="KW-0597">Phosphoprotein</keyword>
<dbReference type="UniPathway" id="UPA00606"/>
<feature type="binding site" evidence="9">
    <location>
        <position position="202"/>
    </location>
    <ligand>
        <name>a purine D-ribonucleoside</name>
        <dbReference type="ChEBI" id="CHEBI:142355"/>
    </ligand>
</feature>
<dbReference type="InterPro" id="IPR011268">
    <property type="entry name" value="Purine_phosphorylase"/>
</dbReference>
<feature type="binding site" evidence="9">
    <location>
        <position position="221"/>
    </location>
    <ligand>
        <name>phosphate</name>
        <dbReference type="ChEBI" id="CHEBI:43474"/>
    </ligand>
</feature>
<comment type="function">
    <text evidence="1">The purine nucleoside phosphorylases catalyze the phosphorolytic breakdown of the N-glycosidic bond in the beta-(deoxy)ribonucleoside molecules, with the formation of the corresponding free purine bases and pentose-1-phosphate. Cleaves guanosine, inosine, 2'-deoxyguanosine and 2'-deoxyinosine.</text>
</comment>
<evidence type="ECO:0000259" key="10">
    <source>
        <dbReference type="Pfam" id="PF01048"/>
    </source>
</evidence>
<dbReference type="GO" id="GO:0005737">
    <property type="term" value="C:cytoplasm"/>
    <property type="evidence" value="ECO:0007669"/>
    <property type="project" value="TreeGrafter"/>
</dbReference>
<reference evidence="12" key="1">
    <citation type="submission" date="2014-07" db="EMBL/GenBank/DDBJ databases">
        <authorList>
            <person name="Wibberg D."/>
        </authorList>
    </citation>
    <scope>NUCLEOTIDE SEQUENCE [LARGE SCALE GENOMIC DNA]</scope>
    <source>
        <strain evidence="12">DG5</strain>
    </source>
</reference>
<evidence type="ECO:0000256" key="3">
    <source>
        <dbReference type="ARBA" id="ARBA00006751"/>
    </source>
</evidence>
<dbReference type="Pfam" id="PF01048">
    <property type="entry name" value="PNP_UDP_1"/>
    <property type="match status" value="1"/>
</dbReference>
<comment type="similarity">
    <text evidence="3 8">Belongs to the PNP/MTAP phosphorylase family.</text>
</comment>
<evidence type="ECO:0000256" key="9">
    <source>
        <dbReference type="PIRSR" id="PIRSR000477-2"/>
    </source>
</evidence>
<evidence type="ECO:0000256" key="2">
    <source>
        <dbReference type="ARBA" id="ARBA00005058"/>
    </source>
</evidence>
<name>A0A078KNH6_9FIRM</name>
<feature type="binding site" evidence="9">
    <location>
        <position position="39"/>
    </location>
    <ligand>
        <name>phosphate</name>
        <dbReference type="ChEBI" id="CHEBI:43474"/>
    </ligand>
</feature>
<comment type="pathway">
    <text evidence="2 8">Purine metabolism; purine nucleoside salvage.</text>
</comment>
<keyword evidence="6 8" id="KW-0808">Transferase</keyword>
<evidence type="ECO:0000256" key="1">
    <source>
        <dbReference type="ARBA" id="ARBA00002678"/>
    </source>
</evidence>
<feature type="binding site" evidence="9">
    <location>
        <position position="122"/>
    </location>
    <ligand>
        <name>phosphate</name>
        <dbReference type="ChEBI" id="CHEBI:43474"/>
    </ligand>
</feature>
<dbReference type="PATRIC" id="fig|29343.3.peg.1006"/>
<dbReference type="GO" id="GO:0009116">
    <property type="term" value="P:nucleoside metabolic process"/>
    <property type="evidence" value="ECO:0007669"/>
    <property type="project" value="InterPro"/>
</dbReference>
<evidence type="ECO:0000256" key="5">
    <source>
        <dbReference type="ARBA" id="ARBA00022676"/>
    </source>
</evidence>
<dbReference type="AlphaFoldDB" id="A0A078KNH6"/>
<dbReference type="SUPFAM" id="SSF53167">
    <property type="entry name" value="Purine and uridine phosphorylases"/>
    <property type="match status" value="1"/>
</dbReference>
<evidence type="ECO:0000256" key="6">
    <source>
        <dbReference type="ARBA" id="ARBA00022679"/>
    </source>
</evidence>
<dbReference type="InterPro" id="IPR000845">
    <property type="entry name" value="Nucleoside_phosphorylase_d"/>
</dbReference>
<dbReference type="NCBIfam" id="TIGR01697">
    <property type="entry name" value="PNPH-PUNA-XAPA"/>
    <property type="match status" value="1"/>
</dbReference>
<keyword evidence="12" id="KW-1185">Reference proteome</keyword>
<feature type="domain" description="Nucleoside phosphorylase" evidence="10">
    <location>
        <begin position="32"/>
        <end position="279"/>
    </location>
</feature>
<dbReference type="HOGENOM" id="CLU_054456_1_0_9"/>
<dbReference type="InterPro" id="IPR035994">
    <property type="entry name" value="Nucleoside_phosphorylase_sf"/>
</dbReference>
<feature type="binding site" evidence="9">
    <location>
        <position position="244"/>
    </location>
    <ligand>
        <name>a purine D-ribonucleoside</name>
        <dbReference type="ChEBI" id="CHEBI:142355"/>
    </ligand>
</feature>
<dbReference type="CDD" id="cd09009">
    <property type="entry name" value="PNP-EcPNPII_like"/>
    <property type="match status" value="1"/>
</dbReference>
<dbReference type="NCBIfam" id="NF006054">
    <property type="entry name" value="PRK08202.1"/>
    <property type="match status" value="1"/>
</dbReference>
<dbReference type="KEGG" id="ccel:CCDG5_0953"/>
<evidence type="ECO:0000313" key="12">
    <source>
        <dbReference type="Proteomes" id="UP000032431"/>
    </source>
</evidence>
<dbReference type="PIRSF" id="PIRSF000477">
    <property type="entry name" value="PurNPase"/>
    <property type="match status" value="1"/>
</dbReference>
<comment type="catalytic activity">
    <reaction evidence="7">
        <text>a purine 2'-deoxy-D-ribonucleoside + phosphate = a purine nucleobase + 2-deoxy-alpha-D-ribose 1-phosphate</text>
        <dbReference type="Rhea" id="RHEA:36431"/>
        <dbReference type="ChEBI" id="CHEBI:26386"/>
        <dbReference type="ChEBI" id="CHEBI:43474"/>
        <dbReference type="ChEBI" id="CHEBI:57259"/>
        <dbReference type="ChEBI" id="CHEBI:142361"/>
        <dbReference type="EC" id="2.4.2.1"/>
    </reaction>
</comment>
<dbReference type="PANTHER" id="PTHR11904:SF9">
    <property type="entry name" value="PURINE NUCLEOSIDE PHOSPHORYLASE-RELATED"/>
    <property type="match status" value="1"/>
</dbReference>
<dbReference type="EMBL" id="LM995447">
    <property type="protein sequence ID" value="CDZ24072.1"/>
    <property type="molecule type" value="Genomic_DNA"/>
</dbReference>
<dbReference type="Proteomes" id="UP000032431">
    <property type="component" value="Chromosome I"/>
</dbReference>
<dbReference type="Gene3D" id="3.40.50.1580">
    <property type="entry name" value="Nucleoside phosphorylase domain"/>
    <property type="match status" value="1"/>
</dbReference>
<evidence type="ECO:0000313" key="11">
    <source>
        <dbReference type="EMBL" id="CDZ24072.1"/>
    </source>
</evidence>
<evidence type="ECO:0000256" key="4">
    <source>
        <dbReference type="ARBA" id="ARBA00022553"/>
    </source>
</evidence>
<dbReference type="PANTHER" id="PTHR11904">
    <property type="entry name" value="METHYLTHIOADENOSINE/PURINE NUCLEOSIDE PHOSPHORYLASE"/>
    <property type="match status" value="1"/>
</dbReference>
<gene>
    <name evidence="11" type="primary">punA</name>
    <name evidence="11" type="ORF">CCDG5_0953</name>
</gene>
<protein>
    <recommendedName>
        <fullName evidence="8">Purine nucleoside phosphorylase</fullName>
        <ecNumber evidence="8">2.4.2.1</ecNumber>
    </recommendedName>
    <alternativeName>
        <fullName evidence="8">Inosine-guanosine phosphorylase</fullName>
    </alternativeName>
</protein>
<evidence type="ECO:0000256" key="7">
    <source>
        <dbReference type="ARBA" id="ARBA00048556"/>
    </source>
</evidence>
<proteinExistence type="inferred from homology"/>
<keyword evidence="5 8" id="KW-0328">Glycosyltransferase</keyword>
<dbReference type="FunFam" id="3.40.50.1580:FF:000010">
    <property type="entry name" value="Purine nucleoside phosphorylase"/>
    <property type="match status" value="1"/>
</dbReference>
<dbReference type="EC" id="2.4.2.1" evidence="8"/>
<dbReference type="NCBIfam" id="TIGR01700">
    <property type="entry name" value="PNPH"/>
    <property type="match status" value="1"/>
</dbReference>
<dbReference type="STRING" id="29343.CCDG5_0953"/>
<dbReference type="InterPro" id="IPR011270">
    <property type="entry name" value="Pur_Nuc_Pase_Ino/Guo-sp"/>
</dbReference>
<organism evidence="11 12">
    <name type="scientific">[Clostridium] cellulosi</name>
    <dbReference type="NCBI Taxonomy" id="29343"/>
    <lineage>
        <taxon>Bacteria</taxon>
        <taxon>Bacillati</taxon>
        <taxon>Bacillota</taxon>
        <taxon>Clostridia</taxon>
        <taxon>Eubacteriales</taxon>
        <taxon>Oscillospiraceae</taxon>
        <taxon>Oscillospiraceae incertae sedis</taxon>
    </lineage>
</organism>